<dbReference type="EC" id="2.3.1.39" evidence="1 6"/>
<evidence type="ECO:0000256" key="1">
    <source>
        <dbReference type="ARBA" id="ARBA00013258"/>
    </source>
</evidence>
<accession>A0ABX2K466</accession>
<evidence type="ECO:0000313" key="8">
    <source>
        <dbReference type="EMBL" id="NUA98354.1"/>
    </source>
</evidence>
<dbReference type="InterPro" id="IPR016035">
    <property type="entry name" value="Acyl_Trfase/lysoPLipase"/>
</dbReference>
<dbReference type="PANTHER" id="PTHR42681:SF1">
    <property type="entry name" value="MALONYL-COA-ACYL CARRIER PROTEIN TRANSACYLASE, MITOCHONDRIAL"/>
    <property type="match status" value="1"/>
</dbReference>
<protein>
    <recommendedName>
        <fullName evidence="2 6">Malonyl CoA-acyl carrier protein transacylase</fullName>
        <ecNumber evidence="1 6">2.3.1.39</ecNumber>
    </recommendedName>
</protein>
<keyword evidence="4 6" id="KW-0012">Acyltransferase</keyword>
<evidence type="ECO:0000256" key="3">
    <source>
        <dbReference type="ARBA" id="ARBA00022679"/>
    </source>
</evidence>
<evidence type="ECO:0000256" key="5">
    <source>
        <dbReference type="ARBA" id="ARBA00048462"/>
    </source>
</evidence>
<dbReference type="GO" id="GO:0004314">
    <property type="term" value="F:[acyl-carrier-protein] S-malonyltransferase activity"/>
    <property type="evidence" value="ECO:0007669"/>
    <property type="project" value="UniProtKB-EC"/>
</dbReference>
<organism evidence="8 9">
    <name type="scientific">Azospirillum melinis</name>
    <dbReference type="NCBI Taxonomy" id="328839"/>
    <lineage>
        <taxon>Bacteria</taxon>
        <taxon>Pseudomonadati</taxon>
        <taxon>Pseudomonadota</taxon>
        <taxon>Alphaproteobacteria</taxon>
        <taxon>Rhodospirillales</taxon>
        <taxon>Azospirillaceae</taxon>
        <taxon>Azospirillum</taxon>
    </lineage>
</organism>
<dbReference type="Pfam" id="PF00698">
    <property type="entry name" value="Acyl_transf_1"/>
    <property type="match status" value="1"/>
</dbReference>
<dbReference type="EMBL" id="WHOS01000003">
    <property type="protein sequence ID" value="NUA98354.1"/>
    <property type="molecule type" value="Genomic_DNA"/>
</dbReference>
<keyword evidence="3 6" id="KW-0808">Transferase</keyword>
<proteinExistence type="inferred from homology"/>
<evidence type="ECO:0000256" key="4">
    <source>
        <dbReference type="ARBA" id="ARBA00023315"/>
    </source>
</evidence>
<dbReference type="InterPro" id="IPR024925">
    <property type="entry name" value="Malonyl_CoA-ACP_transAc"/>
</dbReference>
<dbReference type="InterPro" id="IPR014043">
    <property type="entry name" value="Acyl_transferase_dom"/>
</dbReference>
<evidence type="ECO:0000256" key="6">
    <source>
        <dbReference type="PIRNR" id="PIRNR000446"/>
    </source>
</evidence>
<dbReference type="InterPro" id="IPR001227">
    <property type="entry name" value="Ac_transferase_dom_sf"/>
</dbReference>
<dbReference type="SUPFAM" id="SSF55048">
    <property type="entry name" value="Probable ACP-binding domain of malonyl-CoA ACP transacylase"/>
    <property type="match status" value="1"/>
</dbReference>
<comment type="caution">
    <text evidence="8">The sequence shown here is derived from an EMBL/GenBank/DDBJ whole genome shotgun (WGS) entry which is preliminary data.</text>
</comment>
<dbReference type="SMART" id="SM00827">
    <property type="entry name" value="PKS_AT"/>
    <property type="match status" value="1"/>
</dbReference>
<evidence type="ECO:0000313" key="9">
    <source>
        <dbReference type="Proteomes" id="UP000605086"/>
    </source>
</evidence>
<dbReference type="RefSeq" id="WP_174469757.1">
    <property type="nucleotide sequence ID" value="NZ_JAGINN010000001.1"/>
</dbReference>
<feature type="domain" description="Malonyl-CoA:ACP transacylase (MAT)" evidence="7">
    <location>
        <begin position="6"/>
        <end position="305"/>
    </location>
</feature>
<reference evidence="8 9" key="1">
    <citation type="submission" date="2019-10" db="EMBL/GenBank/DDBJ databases">
        <title>Genome sequence of Azospirillum melinis.</title>
        <authorList>
            <person name="Ambrosini A."/>
            <person name="Sant'Anna F.H."/>
            <person name="Cassan F.D."/>
            <person name="Souza E.M."/>
            <person name="Passaglia L.M.P."/>
        </authorList>
    </citation>
    <scope>NUCLEOTIDE SEQUENCE [LARGE SCALE GENOMIC DNA]</scope>
    <source>
        <strain evidence="8 9">TMCY0552</strain>
    </source>
</reference>
<evidence type="ECO:0000256" key="2">
    <source>
        <dbReference type="ARBA" id="ARBA00018953"/>
    </source>
</evidence>
<dbReference type="Gene3D" id="3.40.366.10">
    <property type="entry name" value="Malonyl-Coenzyme A Acyl Carrier Protein, domain 2"/>
    <property type="match status" value="1"/>
</dbReference>
<evidence type="ECO:0000259" key="7">
    <source>
        <dbReference type="SMART" id="SM00827"/>
    </source>
</evidence>
<dbReference type="Proteomes" id="UP000605086">
    <property type="component" value="Unassembled WGS sequence"/>
</dbReference>
<name>A0ABX2K466_9PROT</name>
<gene>
    <name evidence="8" type="primary">fabD</name>
    <name evidence="8" type="ORF">GBZ48_03550</name>
</gene>
<comment type="catalytic activity">
    <reaction evidence="5 6">
        <text>holo-[ACP] + malonyl-CoA = malonyl-[ACP] + CoA</text>
        <dbReference type="Rhea" id="RHEA:41792"/>
        <dbReference type="Rhea" id="RHEA-COMP:9623"/>
        <dbReference type="Rhea" id="RHEA-COMP:9685"/>
        <dbReference type="ChEBI" id="CHEBI:57287"/>
        <dbReference type="ChEBI" id="CHEBI:57384"/>
        <dbReference type="ChEBI" id="CHEBI:64479"/>
        <dbReference type="ChEBI" id="CHEBI:78449"/>
        <dbReference type="EC" id="2.3.1.39"/>
    </reaction>
</comment>
<dbReference type="PIRSF" id="PIRSF000446">
    <property type="entry name" value="Mct"/>
    <property type="match status" value="1"/>
</dbReference>
<dbReference type="InterPro" id="IPR004410">
    <property type="entry name" value="Malonyl_CoA-ACP_transAc_FabD"/>
</dbReference>
<keyword evidence="9" id="KW-1185">Reference proteome</keyword>
<dbReference type="Gene3D" id="3.30.70.250">
    <property type="entry name" value="Malonyl-CoA ACP transacylase, ACP-binding"/>
    <property type="match status" value="1"/>
</dbReference>
<dbReference type="NCBIfam" id="TIGR00128">
    <property type="entry name" value="fabD"/>
    <property type="match status" value="1"/>
</dbReference>
<dbReference type="InterPro" id="IPR050858">
    <property type="entry name" value="Mal-CoA-ACP_Trans/PKS_FabD"/>
</dbReference>
<dbReference type="PANTHER" id="PTHR42681">
    <property type="entry name" value="MALONYL-COA-ACYL CARRIER PROTEIN TRANSACYLASE, MITOCHONDRIAL"/>
    <property type="match status" value="1"/>
</dbReference>
<dbReference type="SUPFAM" id="SSF52151">
    <property type="entry name" value="FabD/lysophospholipase-like"/>
    <property type="match status" value="1"/>
</dbReference>
<comment type="similarity">
    <text evidence="6">Belongs to the fabD family.</text>
</comment>
<sequence>MTRAFVFPGQGSQAVGMGRELAEAFEVARHTFEEVDDALNQRLSRLMVEGPEADLTLTENAQPALMAVSVAVMRVLASEGGVDLSRHATFVAGHSLGEYSALCAAGAFSLGDTARLLKLRGQAMQKAVPVGKGAMAALLGADLDQAQAIAADAAQGEVCSIANDNSVGQVVISGSADAIDRAIALAAERGLKRSVRLPVSAPFHCSLMQPAADAMAEALANVTISAPVVPVVANVTALAVSDPNAIRRLLVEQVTGMVRWRECVLYMKEQGVERLVEVGSGKVLAGLTKRIDKDMAAVSVGTPADVESFLKTL</sequence>
<dbReference type="InterPro" id="IPR016036">
    <property type="entry name" value="Malonyl_transacylase_ACP-bd"/>
</dbReference>